<dbReference type="EMBL" id="CP146203">
    <property type="protein sequence ID" value="XBH20353.1"/>
    <property type="molecule type" value="Genomic_DNA"/>
</dbReference>
<protein>
    <submittedName>
        <fullName evidence="1">Uncharacterized protein</fullName>
    </submittedName>
</protein>
<evidence type="ECO:0000313" key="1">
    <source>
        <dbReference type="EMBL" id="XBH20353.1"/>
    </source>
</evidence>
<name>A0AAU7DTN3_9MICO</name>
<dbReference type="AlphaFoldDB" id="A0AAU7DTN3"/>
<gene>
    <name evidence="1" type="ORF">V5R04_08815</name>
</gene>
<accession>A0AAU7DTN3</accession>
<organism evidence="1">
    <name type="scientific">Jonesiaceae bacterium BS-20</name>
    <dbReference type="NCBI Taxonomy" id="3120821"/>
    <lineage>
        <taxon>Bacteria</taxon>
        <taxon>Bacillati</taxon>
        <taxon>Actinomycetota</taxon>
        <taxon>Actinomycetes</taxon>
        <taxon>Micrococcales</taxon>
        <taxon>Jonesiaceae</taxon>
    </lineage>
</organism>
<sequence length="69" mass="7417">MFASHDRAFLDEAATVLVDLHPVAVPHGDTQPDVDGPGSGCGVTRFSGTYTDYLISRADARLRRSSLRA</sequence>
<proteinExistence type="predicted"/>
<reference evidence="1" key="1">
    <citation type="submission" date="2024-02" db="EMBL/GenBank/DDBJ databases">
        <title>Tomenella chthoni gen. nov. sp. nov., a member of the family Jonesiaceae isolated from bat guano.</title>
        <authorList>
            <person name="Miller S.L."/>
            <person name="King J."/>
            <person name="Sankaranarayanan K."/>
            <person name="Lawson P.A."/>
        </authorList>
    </citation>
    <scope>NUCLEOTIDE SEQUENCE</scope>
    <source>
        <strain evidence="1">BS-20</strain>
    </source>
</reference>